<dbReference type="RefSeq" id="WP_116847439.1">
    <property type="nucleotide sequence ID" value="NZ_QTJU01000003.1"/>
</dbReference>
<comment type="similarity">
    <text evidence="2">Belongs to the SusD family.</text>
</comment>
<reference evidence="8 9" key="1">
    <citation type="submission" date="2018-08" db="EMBL/GenBank/DDBJ databases">
        <title>Chitinophagaceae sp. K23C18032701, a novel bacterium isolated from forest soil.</title>
        <authorList>
            <person name="Wang C."/>
        </authorList>
    </citation>
    <scope>NUCLEOTIDE SEQUENCE [LARGE SCALE GENOMIC DNA]</scope>
    <source>
        <strain evidence="8 9">K23C18032701</strain>
    </source>
</reference>
<keyword evidence="5" id="KW-0998">Cell outer membrane</keyword>
<gene>
    <name evidence="8" type="ORF">DXN05_11780</name>
</gene>
<dbReference type="Gene3D" id="1.25.40.390">
    <property type="match status" value="1"/>
</dbReference>
<comment type="caution">
    <text evidence="8">The sequence shown here is derived from an EMBL/GenBank/DDBJ whole genome shotgun (WGS) entry which is preliminary data.</text>
</comment>
<keyword evidence="9" id="KW-1185">Reference proteome</keyword>
<sequence>MKLTYKHPIHILLLAGITFNACKKDFLNTKPLGEVQATDVWKDPALTEAFVTDIYNGLGNGGLDEQELSSLSDEAVFTHSGRGINVVNEGTLGPSNLGWVSETYMWGIAGDNKDMYTKIGGANLALEQLPTVTFPDTALVHRLQGELHFLRAYYYHQLVRYYGGVPIVKKSYNLNQDYSIVRSSFEDCVNFITTECDSAVMLLSGRNMALGRANANAALALKARILLYAASDLHDMPTAKSKSPVIAAYANPELLGYVSGDRVARWQKAYDAALAVINAAPAAGYKLNLTAPVSAEEGRKNYVSLSMGGGSKYKEVDGSAASELLFLRSFTANIDDGGKQVGLHNGPNGYHNWAGNTPIQQLVDDYEYMDSTDAGNPKAVKFDWNNTTQAAAPYKNRDPRFYASIMYDGAPWKPRNLISGNVDPASQIQTGSYETAKGMLPGLDTRQSSIENWNGSWTGYYMRKFIDPDPTLVDNTTRQLIPWPFFRYTEAVLNLAEAAIELGRDEEARSWLNKIRFRAGMPALTESGDALRQRYRNERRVELVYEEHRYHDARRWMIAPETLGRKIKFINITGKLKPGATAPSPYKHDESVYTYTYKPQEDVSLENRQWLDKMYFRPISRDEMNKNTKLVQNPGY</sequence>
<protein>
    <submittedName>
        <fullName evidence="8">RagB/SusD family nutrient uptake outer membrane protein</fullName>
    </submittedName>
</protein>
<dbReference type="InterPro" id="IPR033985">
    <property type="entry name" value="SusD-like_N"/>
</dbReference>
<accession>A0A3E1NJT8</accession>
<organism evidence="8 9">
    <name type="scientific">Deminuibacter soli</name>
    <dbReference type="NCBI Taxonomy" id="2291815"/>
    <lineage>
        <taxon>Bacteria</taxon>
        <taxon>Pseudomonadati</taxon>
        <taxon>Bacteroidota</taxon>
        <taxon>Chitinophagia</taxon>
        <taxon>Chitinophagales</taxon>
        <taxon>Chitinophagaceae</taxon>
        <taxon>Deminuibacter</taxon>
    </lineage>
</organism>
<dbReference type="GO" id="GO:0009279">
    <property type="term" value="C:cell outer membrane"/>
    <property type="evidence" value="ECO:0007669"/>
    <property type="project" value="UniProtKB-SubCell"/>
</dbReference>
<dbReference type="OrthoDB" id="5694214at2"/>
<name>A0A3E1NJT8_9BACT</name>
<feature type="domain" description="RagB/SusD" evidence="6">
    <location>
        <begin position="340"/>
        <end position="636"/>
    </location>
</feature>
<keyword evidence="4" id="KW-0472">Membrane</keyword>
<dbReference type="AlphaFoldDB" id="A0A3E1NJT8"/>
<comment type="subcellular location">
    <subcellularLocation>
        <location evidence="1">Cell outer membrane</location>
    </subcellularLocation>
</comment>
<evidence type="ECO:0000313" key="8">
    <source>
        <dbReference type="EMBL" id="RFM28193.1"/>
    </source>
</evidence>
<evidence type="ECO:0000313" key="9">
    <source>
        <dbReference type="Proteomes" id="UP000261284"/>
    </source>
</evidence>
<dbReference type="Proteomes" id="UP000261284">
    <property type="component" value="Unassembled WGS sequence"/>
</dbReference>
<dbReference type="InterPro" id="IPR012944">
    <property type="entry name" value="SusD_RagB_dom"/>
</dbReference>
<evidence type="ECO:0000256" key="4">
    <source>
        <dbReference type="ARBA" id="ARBA00023136"/>
    </source>
</evidence>
<proteinExistence type="inferred from homology"/>
<evidence type="ECO:0000256" key="2">
    <source>
        <dbReference type="ARBA" id="ARBA00006275"/>
    </source>
</evidence>
<evidence type="ECO:0000259" key="7">
    <source>
        <dbReference type="Pfam" id="PF14322"/>
    </source>
</evidence>
<evidence type="ECO:0000256" key="1">
    <source>
        <dbReference type="ARBA" id="ARBA00004442"/>
    </source>
</evidence>
<evidence type="ECO:0000256" key="5">
    <source>
        <dbReference type="ARBA" id="ARBA00023237"/>
    </source>
</evidence>
<keyword evidence="3" id="KW-0732">Signal</keyword>
<dbReference type="Pfam" id="PF07980">
    <property type="entry name" value="SusD_RagB"/>
    <property type="match status" value="1"/>
</dbReference>
<dbReference type="EMBL" id="QTJU01000003">
    <property type="protein sequence ID" value="RFM28193.1"/>
    <property type="molecule type" value="Genomic_DNA"/>
</dbReference>
<dbReference type="SUPFAM" id="SSF48452">
    <property type="entry name" value="TPR-like"/>
    <property type="match status" value="1"/>
</dbReference>
<evidence type="ECO:0000256" key="3">
    <source>
        <dbReference type="ARBA" id="ARBA00022729"/>
    </source>
</evidence>
<dbReference type="InterPro" id="IPR011990">
    <property type="entry name" value="TPR-like_helical_dom_sf"/>
</dbReference>
<dbReference type="Pfam" id="PF14322">
    <property type="entry name" value="SusD-like_3"/>
    <property type="match status" value="1"/>
</dbReference>
<evidence type="ECO:0000259" key="6">
    <source>
        <dbReference type="Pfam" id="PF07980"/>
    </source>
</evidence>
<feature type="domain" description="SusD-like N-terminal" evidence="7">
    <location>
        <begin position="112"/>
        <end position="227"/>
    </location>
</feature>